<comment type="caution">
    <text evidence="2">The sequence shown here is derived from an EMBL/GenBank/DDBJ whole genome shotgun (WGS) entry which is preliminary data.</text>
</comment>
<sequence>MVATYTTENTQSLLKPMGFVGQRPKLLHKQLLKNAISYRAYDSASPSLGSALVFLNDSWNDTTASHSSMRPGLAAAQDVLGSWD</sequence>
<dbReference type="AlphaFoldDB" id="A0A4Y2RUY3"/>
<organism evidence="2 3">
    <name type="scientific">Araneus ventricosus</name>
    <name type="common">Orbweaver spider</name>
    <name type="synonym">Epeira ventricosa</name>
    <dbReference type="NCBI Taxonomy" id="182803"/>
    <lineage>
        <taxon>Eukaryota</taxon>
        <taxon>Metazoa</taxon>
        <taxon>Ecdysozoa</taxon>
        <taxon>Arthropoda</taxon>
        <taxon>Chelicerata</taxon>
        <taxon>Arachnida</taxon>
        <taxon>Araneae</taxon>
        <taxon>Araneomorphae</taxon>
        <taxon>Entelegynae</taxon>
        <taxon>Araneoidea</taxon>
        <taxon>Araneidae</taxon>
        <taxon>Araneus</taxon>
    </lineage>
</organism>
<evidence type="ECO:0000313" key="1">
    <source>
        <dbReference type="EMBL" id="GBN79129.1"/>
    </source>
</evidence>
<gene>
    <name evidence="1" type="ORF">AVEN_274596_1</name>
    <name evidence="2" type="ORF">AVEN_33365_1</name>
</gene>
<evidence type="ECO:0000313" key="2">
    <source>
        <dbReference type="EMBL" id="GBN79186.1"/>
    </source>
</evidence>
<reference evidence="2 3" key="1">
    <citation type="journal article" date="2019" name="Sci. Rep.">
        <title>Orb-weaving spider Araneus ventricosus genome elucidates the spidroin gene catalogue.</title>
        <authorList>
            <person name="Kono N."/>
            <person name="Nakamura H."/>
            <person name="Ohtoshi R."/>
            <person name="Moran D.A.P."/>
            <person name="Shinohara A."/>
            <person name="Yoshida Y."/>
            <person name="Fujiwara M."/>
            <person name="Mori M."/>
            <person name="Tomita M."/>
            <person name="Arakawa K."/>
        </authorList>
    </citation>
    <scope>NUCLEOTIDE SEQUENCE [LARGE SCALE GENOMIC DNA]</scope>
</reference>
<keyword evidence="3" id="KW-1185">Reference proteome</keyword>
<dbReference type="EMBL" id="BGPR01018426">
    <property type="protein sequence ID" value="GBN79129.1"/>
    <property type="molecule type" value="Genomic_DNA"/>
</dbReference>
<dbReference type="Proteomes" id="UP000499080">
    <property type="component" value="Unassembled WGS sequence"/>
</dbReference>
<name>A0A4Y2RUY3_ARAVE</name>
<dbReference type="EMBL" id="BGPR01018443">
    <property type="protein sequence ID" value="GBN79186.1"/>
    <property type="molecule type" value="Genomic_DNA"/>
</dbReference>
<proteinExistence type="predicted"/>
<protein>
    <submittedName>
        <fullName evidence="2">Uncharacterized protein</fullName>
    </submittedName>
</protein>
<accession>A0A4Y2RUY3</accession>
<evidence type="ECO:0000313" key="3">
    <source>
        <dbReference type="Proteomes" id="UP000499080"/>
    </source>
</evidence>